<evidence type="ECO:0000313" key="3">
    <source>
        <dbReference type="Proteomes" id="UP000838100"/>
    </source>
</evidence>
<accession>A0ABM9ADI6</accession>
<proteinExistence type="predicted"/>
<evidence type="ECO:0000313" key="2">
    <source>
        <dbReference type="EMBL" id="CAH0991082.1"/>
    </source>
</evidence>
<comment type="caution">
    <text evidence="2">The sequence shown here is derived from an EMBL/GenBank/DDBJ whole genome shotgun (WGS) entry which is preliminary data.</text>
</comment>
<evidence type="ECO:0000256" key="1">
    <source>
        <dbReference type="SAM" id="MobiDB-lite"/>
    </source>
</evidence>
<dbReference type="EMBL" id="CAKLPX010000001">
    <property type="protein sequence ID" value="CAH0991082.1"/>
    <property type="molecule type" value="Genomic_DNA"/>
</dbReference>
<organism evidence="2 3">
    <name type="scientific">Sinobacterium norvegicum</name>
    <dbReference type="NCBI Taxonomy" id="1641715"/>
    <lineage>
        <taxon>Bacteria</taxon>
        <taxon>Pseudomonadati</taxon>
        <taxon>Pseudomonadota</taxon>
        <taxon>Gammaproteobacteria</taxon>
        <taxon>Cellvibrionales</taxon>
        <taxon>Spongiibacteraceae</taxon>
        <taxon>Sinobacterium</taxon>
    </lineage>
</organism>
<feature type="region of interest" description="Disordered" evidence="1">
    <location>
        <begin position="1"/>
        <end position="23"/>
    </location>
</feature>
<dbReference type="RefSeq" id="WP_290368482.1">
    <property type="nucleotide sequence ID" value="NZ_CAKLPX010000001.1"/>
</dbReference>
<dbReference type="Proteomes" id="UP000838100">
    <property type="component" value="Unassembled WGS sequence"/>
</dbReference>
<keyword evidence="3" id="KW-1185">Reference proteome</keyword>
<sequence>MSRTLRTPEAQDSMRRFLERDGQSREAELRMGEFCGELSK</sequence>
<reference evidence="2" key="1">
    <citation type="submission" date="2021-12" db="EMBL/GenBank/DDBJ databases">
        <authorList>
            <person name="Rodrigo-Torres L."/>
            <person name="Arahal R. D."/>
            <person name="Lucena T."/>
        </authorList>
    </citation>
    <scope>NUCLEOTIDE SEQUENCE</scope>
    <source>
        <strain evidence="2">CECT 8267</strain>
    </source>
</reference>
<gene>
    <name evidence="2" type="ORF">SIN8267_01183</name>
</gene>
<feature type="compositionally biased region" description="Basic and acidic residues" evidence="1">
    <location>
        <begin position="12"/>
        <end position="23"/>
    </location>
</feature>
<protein>
    <submittedName>
        <fullName evidence="2">Uncharacterized protein</fullName>
    </submittedName>
</protein>
<name>A0ABM9ADI6_9GAMM</name>